<protein>
    <submittedName>
        <fullName evidence="2">Uncharacterized protein</fullName>
    </submittedName>
</protein>
<feature type="transmembrane region" description="Helical" evidence="1">
    <location>
        <begin position="12"/>
        <end position="34"/>
    </location>
</feature>
<dbReference type="EMBL" id="GGEC01081256">
    <property type="protein sequence ID" value="MBX61740.1"/>
    <property type="molecule type" value="Transcribed_RNA"/>
</dbReference>
<evidence type="ECO:0000256" key="1">
    <source>
        <dbReference type="SAM" id="Phobius"/>
    </source>
</evidence>
<evidence type="ECO:0000313" key="2">
    <source>
        <dbReference type="EMBL" id="MBX61740.1"/>
    </source>
</evidence>
<name>A0A2P2Q420_RHIMU</name>
<dbReference type="AlphaFoldDB" id="A0A2P2Q420"/>
<proteinExistence type="predicted"/>
<accession>A0A2P2Q420</accession>
<sequence>MNGKNSSFLRFCSYFMGTLWHTCPLMIILPSFTLCFLRHQSYWKIFVVTLLIFFLSEL</sequence>
<reference evidence="2" key="1">
    <citation type="submission" date="2018-02" db="EMBL/GenBank/DDBJ databases">
        <title>Rhizophora mucronata_Transcriptome.</title>
        <authorList>
            <person name="Meera S.P."/>
            <person name="Sreeshan A."/>
            <person name="Augustine A."/>
        </authorList>
    </citation>
    <scope>NUCLEOTIDE SEQUENCE</scope>
    <source>
        <tissue evidence="2">Leaf</tissue>
    </source>
</reference>
<keyword evidence="1" id="KW-1133">Transmembrane helix</keyword>
<keyword evidence="1" id="KW-0472">Membrane</keyword>
<organism evidence="2">
    <name type="scientific">Rhizophora mucronata</name>
    <name type="common">Asiatic mangrove</name>
    <dbReference type="NCBI Taxonomy" id="61149"/>
    <lineage>
        <taxon>Eukaryota</taxon>
        <taxon>Viridiplantae</taxon>
        <taxon>Streptophyta</taxon>
        <taxon>Embryophyta</taxon>
        <taxon>Tracheophyta</taxon>
        <taxon>Spermatophyta</taxon>
        <taxon>Magnoliopsida</taxon>
        <taxon>eudicotyledons</taxon>
        <taxon>Gunneridae</taxon>
        <taxon>Pentapetalae</taxon>
        <taxon>rosids</taxon>
        <taxon>fabids</taxon>
        <taxon>Malpighiales</taxon>
        <taxon>Rhizophoraceae</taxon>
        <taxon>Rhizophora</taxon>
    </lineage>
</organism>
<keyword evidence="1" id="KW-0812">Transmembrane</keyword>